<evidence type="ECO:0000313" key="4">
    <source>
        <dbReference type="EMBL" id="PPQ84073.1"/>
    </source>
</evidence>
<organism evidence="4 5">
    <name type="scientific">Panaeolus cyanescens</name>
    <dbReference type="NCBI Taxonomy" id="181874"/>
    <lineage>
        <taxon>Eukaryota</taxon>
        <taxon>Fungi</taxon>
        <taxon>Dikarya</taxon>
        <taxon>Basidiomycota</taxon>
        <taxon>Agaricomycotina</taxon>
        <taxon>Agaricomycetes</taxon>
        <taxon>Agaricomycetidae</taxon>
        <taxon>Agaricales</taxon>
        <taxon>Agaricineae</taxon>
        <taxon>Galeropsidaceae</taxon>
        <taxon>Panaeolus</taxon>
    </lineage>
</organism>
<dbReference type="InterPro" id="IPR019775">
    <property type="entry name" value="WD40_repeat_CS"/>
</dbReference>
<dbReference type="PROSITE" id="PS50082">
    <property type="entry name" value="WD_REPEATS_2"/>
    <property type="match status" value="1"/>
</dbReference>
<dbReference type="InterPro" id="IPR036322">
    <property type="entry name" value="WD40_repeat_dom_sf"/>
</dbReference>
<dbReference type="InParanoid" id="A0A409WZW7"/>
<dbReference type="SMART" id="SM00320">
    <property type="entry name" value="WD40"/>
    <property type="match status" value="4"/>
</dbReference>
<dbReference type="InterPro" id="IPR015943">
    <property type="entry name" value="WD40/YVTN_repeat-like_dom_sf"/>
</dbReference>
<protein>
    <submittedName>
        <fullName evidence="4">Uncharacterized protein</fullName>
    </submittedName>
</protein>
<dbReference type="SUPFAM" id="SSF50978">
    <property type="entry name" value="WD40 repeat-like"/>
    <property type="match status" value="1"/>
</dbReference>
<dbReference type="AlphaFoldDB" id="A0A409WZW7"/>
<accession>A0A409WZW7</accession>
<sequence>MYFRQFLDQYIILPTSRYRQTKTFSGIKGPVNAIAFIDHRFLVSGGDDHSVSVWDIQTHRLLQRLHDRGTDLWGQITCLVCTSTPEGGQGFIAGTGRGVIIAFKLIKTKKAEFQELDCVRAFFEDNFVEAMAFDPTHKRLVVSSHKGGLKLYQMESNGTLIEKWEIPSQSARLVRGIHFVEQGQKFLTFTMESGAVHEHDTITGKENLDNKRSLQSFVGNVDYFPDTQAILVDNLMTGFDIYTPPRTSPNQRFEVKRHGNQVYAVEVKFGEGGALVVGGSDHGVVYIFQSDTGDCIQTLLHGNKSTLVQAIATFTSPDGEHIIASGSSRLPTSSICIWRRPVSPTPRRRSLICV</sequence>
<dbReference type="STRING" id="181874.A0A409WZW7"/>
<dbReference type="PROSITE" id="PS00678">
    <property type="entry name" value="WD_REPEATS_1"/>
    <property type="match status" value="1"/>
</dbReference>
<proteinExistence type="predicted"/>
<evidence type="ECO:0000313" key="5">
    <source>
        <dbReference type="Proteomes" id="UP000284842"/>
    </source>
</evidence>
<dbReference type="InterPro" id="IPR001680">
    <property type="entry name" value="WD40_rpt"/>
</dbReference>
<dbReference type="PANTHER" id="PTHR22847">
    <property type="entry name" value="WD40 REPEAT PROTEIN"/>
    <property type="match status" value="1"/>
</dbReference>
<gene>
    <name evidence="4" type="ORF">CVT24_002417</name>
</gene>
<comment type="caution">
    <text evidence="4">The sequence shown here is derived from an EMBL/GenBank/DDBJ whole genome shotgun (WGS) entry which is preliminary data.</text>
</comment>
<evidence type="ECO:0000256" key="1">
    <source>
        <dbReference type="ARBA" id="ARBA00022574"/>
    </source>
</evidence>
<keyword evidence="5" id="KW-1185">Reference proteome</keyword>
<dbReference type="GO" id="GO:1990234">
    <property type="term" value="C:transferase complex"/>
    <property type="evidence" value="ECO:0007669"/>
    <property type="project" value="UniProtKB-ARBA"/>
</dbReference>
<dbReference type="PANTHER" id="PTHR22847:SF637">
    <property type="entry name" value="WD REPEAT DOMAIN 5B"/>
    <property type="match status" value="1"/>
</dbReference>
<reference evidence="4 5" key="1">
    <citation type="journal article" date="2018" name="Evol. Lett.">
        <title>Horizontal gene cluster transfer increased hallucinogenic mushroom diversity.</title>
        <authorList>
            <person name="Reynolds H.T."/>
            <person name="Vijayakumar V."/>
            <person name="Gluck-Thaler E."/>
            <person name="Korotkin H.B."/>
            <person name="Matheny P.B."/>
            <person name="Slot J.C."/>
        </authorList>
    </citation>
    <scope>NUCLEOTIDE SEQUENCE [LARGE SCALE GENOMIC DNA]</scope>
    <source>
        <strain evidence="4 5">2629</strain>
    </source>
</reference>
<dbReference type="Proteomes" id="UP000284842">
    <property type="component" value="Unassembled WGS sequence"/>
</dbReference>
<dbReference type="PROSITE" id="PS50294">
    <property type="entry name" value="WD_REPEATS_REGION"/>
    <property type="match status" value="1"/>
</dbReference>
<keyword evidence="2" id="KW-0677">Repeat</keyword>
<dbReference type="Gene3D" id="2.130.10.10">
    <property type="entry name" value="YVTN repeat-like/Quinoprotein amine dehydrogenase"/>
    <property type="match status" value="2"/>
</dbReference>
<keyword evidence="1 3" id="KW-0853">WD repeat</keyword>
<evidence type="ECO:0000256" key="2">
    <source>
        <dbReference type="ARBA" id="ARBA00022737"/>
    </source>
</evidence>
<evidence type="ECO:0000256" key="3">
    <source>
        <dbReference type="PROSITE-ProRule" id="PRU00221"/>
    </source>
</evidence>
<name>A0A409WZW7_9AGAR</name>
<dbReference type="Pfam" id="PF00400">
    <property type="entry name" value="WD40"/>
    <property type="match status" value="1"/>
</dbReference>
<dbReference type="OrthoDB" id="3238562at2759"/>
<dbReference type="EMBL" id="NHTK01004943">
    <property type="protein sequence ID" value="PPQ84073.1"/>
    <property type="molecule type" value="Genomic_DNA"/>
</dbReference>
<feature type="repeat" description="WD" evidence="3">
    <location>
        <begin position="24"/>
        <end position="64"/>
    </location>
</feature>